<feature type="region of interest" description="Disordered" evidence="6">
    <location>
        <begin position="491"/>
        <end position="511"/>
    </location>
</feature>
<dbReference type="InterPro" id="IPR000172">
    <property type="entry name" value="GMC_OxRdtase_N"/>
</dbReference>
<dbReference type="Pfam" id="PF00732">
    <property type="entry name" value="GMC_oxred_N"/>
    <property type="match status" value="1"/>
</dbReference>
<dbReference type="SUPFAM" id="SSF54373">
    <property type="entry name" value="FAD-linked reductases, C-terminal domain"/>
    <property type="match status" value="1"/>
</dbReference>
<dbReference type="AlphaFoldDB" id="A0A0F7W6Q2"/>
<evidence type="ECO:0000256" key="5">
    <source>
        <dbReference type="ARBA" id="ARBA00023002"/>
    </source>
</evidence>
<dbReference type="SUPFAM" id="SSF51905">
    <property type="entry name" value="FAD/NAD(P)-binding domain"/>
    <property type="match status" value="1"/>
</dbReference>
<comment type="similarity">
    <text evidence="2">Belongs to the GMC oxidoreductase family.</text>
</comment>
<evidence type="ECO:0000256" key="4">
    <source>
        <dbReference type="ARBA" id="ARBA00022827"/>
    </source>
</evidence>
<feature type="domain" description="Glucose-methanol-choline oxidoreductase C-terminal" evidence="8">
    <location>
        <begin position="361"/>
        <end position="476"/>
    </location>
</feature>
<dbReference type="Gene3D" id="3.50.50.60">
    <property type="entry name" value="FAD/NAD(P)-binding domain"/>
    <property type="match status" value="2"/>
</dbReference>
<evidence type="ECO:0000313" key="10">
    <source>
        <dbReference type="Proteomes" id="UP000035016"/>
    </source>
</evidence>
<evidence type="ECO:0000259" key="8">
    <source>
        <dbReference type="Pfam" id="PF05199"/>
    </source>
</evidence>
<gene>
    <name evidence="9" type="primary">sle_61010</name>
</gene>
<dbReference type="GO" id="GO:0016614">
    <property type="term" value="F:oxidoreductase activity, acting on CH-OH group of donors"/>
    <property type="evidence" value="ECO:0007669"/>
    <property type="project" value="InterPro"/>
</dbReference>
<protein>
    <submittedName>
        <fullName evidence="9">Pyranose Oxidase</fullName>
    </submittedName>
</protein>
<sequence>MSLPSATAYDLVVVGSGPTGSTYVREVYDRHPTARVLLLDAGPRLTDPPGAHVKNIPDAGERARAQRASEGPGPAGRPGTRLLGAPDLPAAALSTNVGGMGVHWTGACPRPGDGERVPFVPAAEMDSHLARAEQLLHVDAHAFDHAPFADEVRARLSALFDPGRPEDRRVAAMPLAVTRRPDGAHAWSGTDVVLGRAAHDLRVEIADRCLCLRVELDAGAVTGVTVRDLADGGERTVTARAVVVAADALRTPQLLHASGIRPPALGRYLNDQPQIVHAARLPDDVVTAHHAVTGRTRDEDGAIVPQSGVSWVPYTDAHPFHGQVMQLDASPVPLADDTTVEPGTVVGLGWFCAKDITAEDRVEFDDNTADAYGLPAMRVHYRYTERDLATIEQAKKAVTEAAAAVGVPLDDSPVLLPAGSSLHYQGTTRMGPADDGTSVCDSHSRVWGTQGLWVAGNNVIPTATACNPTLTSVALAVRGAAALLDHLRPPADQPSGRLAFSTPTEDRCSRR</sequence>
<dbReference type="RefSeq" id="WP_029384405.1">
    <property type="nucleotide sequence ID" value="NZ_AZSD01000226.1"/>
</dbReference>
<evidence type="ECO:0000259" key="7">
    <source>
        <dbReference type="Pfam" id="PF00732"/>
    </source>
</evidence>
<keyword evidence="4" id="KW-0274">FAD</keyword>
<feature type="domain" description="Glucose-methanol-choline oxidoreductase N-terminal" evidence="7">
    <location>
        <begin position="187"/>
        <end position="273"/>
    </location>
</feature>
<dbReference type="Pfam" id="PF05199">
    <property type="entry name" value="GMC_oxred_C"/>
    <property type="match status" value="1"/>
</dbReference>
<dbReference type="InterPro" id="IPR036188">
    <property type="entry name" value="FAD/NAD-bd_sf"/>
</dbReference>
<evidence type="ECO:0000256" key="2">
    <source>
        <dbReference type="ARBA" id="ARBA00010790"/>
    </source>
</evidence>
<name>A0A0F7W6Q2_STRLW</name>
<evidence type="ECO:0000256" key="1">
    <source>
        <dbReference type="ARBA" id="ARBA00001974"/>
    </source>
</evidence>
<keyword evidence="3" id="KW-0285">Flavoprotein</keyword>
<feature type="region of interest" description="Disordered" evidence="6">
    <location>
        <begin position="41"/>
        <end position="79"/>
    </location>
</feature>
<evidence type="ECO:0000313" key="9">
    <source>
        <dbReference type="EMBL" id="CQR65557.1"/>
    </source>
</evidence>
<proteinExistence type="inferred from homology"/>
<accession>A0A0F7W6Q2</accession>
<dbReference type="InterPro" id="IPR007867">
    <property type="entry name" value="GMC_OxRtase_C"/>
</dbReference>
<reference evidence="9 10" key="1">
    <citation type="submission" date="2015-02" db="EMBL/GenBank/DDBJ databases">
        <authorList>
            <person name="Gomez-Escribano P.J."/>
        </authorList>
    </citation>
    <scope>NUCLEOTIDE SEQUENCE [LARGE SCALE GENOMIC DNA]</scope>
    <source>
        <strain evidence="10">C34 (DSM 42122 / NRRL B-24963)</strain>
    </source>
</reference>
<dbReference type="PANTHER" id="PTHR42784">
    <property type="entry name" value="PYRANOSE 2-OXIDASE"/>
    <property type="match status" value="1"/>
</dbReference>
<evidence type="ECO:0000256" key="3">
    <source>
        <dbReference type="ARBA" id="ARBA00022630"/>
    </source>
</evidence>
<dbReference type="EMBL" id="LN831790">
    <property type="protein sequence ID" value="CQR65557.1"/>
    <property type="molecule type" value="Genomic_DNA"/>
</dbReference>
<evidence type="ECO:0000256" key="6">
    <source>
        <dbReference type="SAM" id="MobiDB-lite"/>
    </source>
</evidence>
<dbReference type="GO" id="GO:0050660">
    <property type="term" value="F:flavin adenine dinucleotide binding"/>
    <property type="evidence" value="ECO:0007669"/>
    <property type="project" value="InterPro"/>
</dbReference>
<dbReference type="KEGG" id="sle:sle_61010"/>
<dbReference type="InterPro" id="IPR051473">
    <property type="entry name" value="P2Ox-like"/>
</dbReference>
<dbReference type="Proteomes" id="UP000035016">
    <property type="component" value="Chromosome Chromosome"/>
</dbReference>
<comment type="cofactor">
    <cofactor evidence="1">
        <name>FAD</name>
        <dbReference type="ChEBI" id="CHEBI:57692"/>
    </cofactor>
</comment>
<keyword evidence="5" id="KW-0560">Oxidoreductase</keyword>
<dbReference type="PANTHER" id="PTHR42784:SF1">
    <property type="entry name" value="PYRANOSE 2-OXIDASE"/>
    <property type="match status" value="1"/>
</dbReference>
<organism evidence="9 10">
    <name type="scientific">Streptomyces leeuwenhoekii</name>
    <dbReference type="NCBI Taxonomy" id="1437453"/>
    <lineage>
        <taxon>Bacteria</taxon>
        <taxon>Bacillati</taxon>
        <taxon>Actinomycetota</taxon>
        <taxon>Actinomycetes</taxon>
        <taxon>Kitasatosporales</taxon>
        <taxon>Streptomycetaceae</taxon>
        <taxon>Streptomyces</taxon>
    </lineage>
</organism>